<dbReference type="EMBL" id="JAFIMR010000045">
    <property type="protein sequence ID" value="KAI1856237.1"/>
    <property type="molecule type" value="Genomic_DNA"/>
</dbReference>
<dbReference type="AlphaFoldDB" id="A0A9P9WBG1"/>
<organism evidence="1 2">
    <name type="scientific">Neoarthrinium moseri</name>
    <dbReference type="NCBI Taxonomy" id="1658444"/>
    <lineage>
        <taxon>Eukaryota</taxon>
        <taxon>Fungi</taxon>
        <taxon>Dikarya</taxon>
        <taxon>Ascomycota</taxon>
        <taxon>Pezizomycotina</taxon>
        <taxon>Sordariomycetes</taxon>
        <taxon>Xylariomycetidae</taxon>
        <taxon>Amphisphaeriales</taxon>
        <taxon>Apiosporaceae</taxon>
        <taxon>Neoarthrinium</taxon>
    </lineage>
</organism>
<evidence type="ECO:0000313" key="1">
    <source>
        <dbReference type="EMBL" id="KAI1856237.1"/>
    </source>
</evidence>
<evidence type="ECO:0008006" key="3">
    <source>
        <dbReference type="Google" id="ProtNLM"/>
    </source>
</evidence>
<sequence>MSRKEYLIRYIRHAQAESNCPDSSGEDIMDPKLTTRALEEDWVKTKIPGATKTKVIGMGRDLASGTMANKFESYAAEGKFGSYFIVSPLTRALQTFLISVPYKTLMTAKIVLEPLLTEQTIWFSDRARRRTHIEAVFKTELECRTPPKGLHKLEFRDLDINWGAIDERQDREWQLKDGDWAPAKLIQRGLDATKAIIKHCRAAKADSGYKPYSVCVYGHGGFVNYMVEELGPLDFSNENMVLSAWEKGEDRVYSVVDDDDNVQPKGNLFKRKEIEDATLSPNVDLRDENAKRQKLHKIVVSKKYGRKANDETKELYARAERERKNPNEVVGNTIEYLTG</sequence>
<accession>A0A9P9WBG1</accession>
<dbReference type="InterPro" id="IPR029033">
    <property type="entry name" value="His_PPase_superfam"/>
</dbReference>
<evidence type="ECO:0000313" key="2">
    <source>
        <dbReference type="Proteomes" id="UP000829685"/>
    </source>
</evidence>
<dbReference type="SUPFAM" id="SSF53254">
    <property type="entry name" value="Phosphoglycerate mutase-like"/>
    <property type="match status" value="1"/>
</dbReference>
<comment type="caution">
    <text evidence="1">The sequence shown here is derived from an EMBL/GenBank/DDBJ whole genome shotgun (WGS) entry which is preliminary data.</text>
</comment>
<proteinExistence type="predicted"/>
<dbReference type="Gene3D" id="3.40.50.1240">
    <property type="entry name" value="Phosphoglycerate mutase-like"/>
    <property type="match status" value="1"/>
</dbReference>
<keyword evidence="2" id="KW-1185">Reference proteome</keyword>
<reference evidence="1" key="1">
    <citation type="submission" date="2021-03" db="EMBL/GenBank/DDBJ databases">
        <title>Revisited historic fungal species revealed as producer of novel bioactive compounds through whole genome sequencing and comparative genomics.</title>
        <authorList>
            <person name="Vignolle G.A."/>
            <person name="Hochenegger N."/>
            <person name="Mach R.L."/>
            <person name="Mach-Aigner A.R."/>
            <person name="Javad Rahimi M."/>
            <person name="Salim K.A."/>
            <person name="Chan C.M."/>
            <person name="Lim L.B.L."/>
            <person name="Cai F."/>
            <person name="Druzhinina I.S."/>
            <person name="U'Ren J.M."/>
            <person name="Derntl C."/>
        </authorList>
    </citation>
    <scope>NUCLEOTIDE SEQUENCE</scope>
    <source>
        <strain evidence="1">TUCIM 5799</strain>
    </source>
</reference>
<protein>
    <recommendedName>
        <fullName evidence="3">Phosphoglycerate mutase family protein</fullName>
    </recommendedName>
</protein>
<gene>
    <name evidence="1" type="ORF">JX265_011749</name>
</gene>
<dbReference type="Proteomes" id="UP000829685">
    <property type="component" value="Unassembled WGS sequence"/>
</dbReference>
<name>A0A9P9WBG1_9PEZI</name>